<evidence type="ECO:0000313" key="3">
    <source>
        <dbReference type="Proteomes" id="UP000245466"/>
    </source>
</evidence>
<reference evidence="2 3" key="1">
    <citation type="submission" date="2018-04" db="EMBL/GenBank/DDBJ databases">
        <title>Genomic Encyclopedia of Type Strains, Phase IV (KMG-IV): sequencing the most valuable type-strain genomes for metagenomic binning, comparative biology and taxonomic classification.</title>
        <authorList>
            <person name="Goeker M."/>
        </authorList>
    </citation>
    <scope>NUCLEOTIDE SEQUENCE [LARGE SCALE GENOMIC DNA]</scope>
    <source>
        <strain evidence="2 3">DSM 100231</strain>
    </source>
</reference>
<keyword evidence="1" id="KW-0732">Signal</keyword>
<proteinExistence type="predicted"/>
<keyword evidence="3" id="KW-1185">Reference proteome</keyword>
<evidence type="ECO:0000256" key="1">
    <source>
        <dbReference type="SAM" id="SignalP"/>
    </source>
</evidence>
<sequence>MKATSLLLLVMLIASSAFAQLQSGTKFAGIGAGGSFKKPDASSKVFAYEVRPLVGYFITDNLVVGLHGGYFRSVQKQEQMLGSPGYSSHYYTENEIVMRSFNAGPMARYYYSLSNKFALFAESTTGFQSSKTKTEKFYTSYGQPGDPWGSGGGETSSTSEMKEVSLYATISPGLVFFPSTKTGIELKVNILNYLHGFDRGSHVEANLSLSKTNLGIGFYF</sequence>
<organism evidence="2 3">
    <name type="scientific">Pontibacter virosus</name>
    <dbReference type="NCBI Taxonomy" id="1765052"/>
    <lineage>
        <taxon>Bacteria</taxon>
        <taxon>Pseudomonadati</taxon>
        <taxon>Bacteroidota</taxon>
        <taxon>Cytophagia</taxon>
        <taxon>Cytophagales</taxon>
        <taxon>Hymenobacteraceae</taxon>
        <taxon>Pontibacter</taxon>
    </lineage>
</organism>
<dbReference type="Proteomes" id="UP000245466">
    <property type="component" value="Unassembled WGS sequence"/>
</dbReference>
<dbReference type="OrthoDB" id="945117at2"/>
<accession>A0A2U1B2Q5</accession>
<evidence type="ECO:0000313" key="2">
    <source>
        <dbReference type="EMBL" id="PVY42964.1"/>
    </source>
</evidence>
<name>A0A2U1B2Q5_9BACT</name>
<protein>
    <recommendedName>
        <fullName evidence="4">Outer membrane protein with beta-barrel domain</fullName>
    </recommendedName>
</protein>
<comment type="caution">
    <text evidence="2">The sequence shown here is derived from an EMBL/GenBank/DDBJ whole genome shotgun (WGS) entry which is preliminary data.</text>
</comment>
<dbReference type="RefSeq" id="WP_116542012.1">
    <property type="nucleotide sequence ID" value="NZ_QEKI01000002.1"/>
</dbReference>
<dbReference type="AlphaFoldDB" id="A0A2U1B2Q5"/>
<feature type="chain" id="PRO_5015564257" description="Outer membrane protein with beta-barrel domain" evidence="1">
    <location>
        <begin position="20"/>
        <end position="220"/>
    </location>
</feature>
<gene>
    <name evidence="2" type="ORF">C8E01_102140</name>
</gene>
<evidence type="ECO:0008006" key="4">
    <source>
        <dbReference type="Google" id="ProtNLM"/>
    </source>
</evidence>
<dbReference type="EMBL" id="QEKI01000002">
    <property type="protein sequence ID" value="PVY42964.1"/>
    <property type="molecule type" value="Genomic_DNA"/>
</dbReference>
<feature type="signal peptide" evidence="1">
    <location>
        <begin position="1"/>
        <end position="19"/>
    </location>
</feature>